<dbReference type="EMBL" id="VOFY01000021">
    <property type="protein sequence ID" value="KAA8581111.1"/>
    <property type="molecule type" value="Genomic_DNA"/>
</dbReference>
<dbReference type="AlphaFoldDB" id="A0A5J5CM59"/>
<reference evidence="2 3" key="1">
    <citation type="submission" date="2019-08" db="EMBL/GenBank/DDBJ databases">
        <title>A chromosome-level genome assembly, high-density linkage maps, and genome scans reveal the genomic architecture of hybrid incompatibilities underlying speciation via character displacement in darters (Percidae: Etheostominae).</title>
        <authorList>
            <person name="Moran R.L."/>
            <person name="Catchen J.M."/>
            <person name="Fuller R.C."/>
        </authorList>
    </citation>
    <scope>NUCLEOTIDE SEQUENCE [LARGE SCALE GENOMIC DNA]</scope>
    <source>
        <strain evidence="2">EspeVRDwgs_2016</strain>
        <tissue evidence="2">Muscle</tissue>
    </source>
</reference>
<sequence>MAPVATVEQVGFKKLLKTVDPRYELPSRNYFAREAMPLTIKTKGTHSCEERRQSAECCGRTAGTTKGWMGTWSGMKGDRSMMLGSSAKVPLYPSQCLMSPVRLISSPPALLHHCPGSVQTELGHGEPEASGSSYFSSRSNCQQSSAPYRPQPHLSVKAKTVKTPHHPQTGLEGSKYQRKQECRFDFFTLNHDCFKARHYEGHALPMTSLRHPLRVSVTAYSASGRVREHLNMVTASRVQMSGYI</sequence>
<evidence type="ECO:0000256" key="1">
    <source>
        <dbReference type="SAM" id="MobiDB-lite"/>
    </source>
</evidence>
<evidence type="ECO:0000313" key="2">
    <source>
        <dbReference type="EMBL" id="KAA8581111.1"/>
    </source>
</evidence>
<organism evidence="2 3">
    <name type="scientific">Etheostoma spectabile</name>
    <name type="common">orangethroat darter</name>
    <dbReference type="NCBI Taxonomy" id="54343"/>
    <lineage>
        <taxon>Eukaryota</taxon>
        <taxon>Metazoa</taxon>
        <taxon>Chordata</taxon>
        <taxon>Craniata</taxon>
        <taxon>Vertebrata</taxon>
        <taxon>Euteleostomi</taxon>
        <taxon>Actinopterygii</taxon>
        <taxon>Neopterygii</taxon>
        <taxon>Teleostei</taxon>
        <taxon>Neoteleostei</taxon>
        <taxon>Acanthomorphata</taxon>
        <taxon>Eupercaria</taxon>
        <taxon>Perciformes</taxon>
        <taxon>Percoidei</taxon>
        <taxon>Percidae</taxon>
        <taxon>Etheostomatinae</taxon>
        <taxon>Etheostoma</taxon>
    </lineage>
</organism>
<comment type="caution">
    <text evidence="2">The sequence shown here is derived from an EMBL/GenBank/DDBJ whole genome shotgun (WGS) entry which is preliminary data.</text>
</comment>
<feature type="non-terminal residue" evidence="2">
    <location>
        <position position="244"/>
    </location>
</feature>
<dbReference type="SUPFAM" id="SSF140996">
    <property type="entry name" value="Hermes dimerisation domain"/>
    <property type="match status" value="1"/>
</dbReference>
<feature type="region of interest" description="Disordered" evidence="1">
    <location>
        <begin position="121"/>
        <end position="151"/>
    </location>
</feature>
<feature type="compositionally biased region" description="Polar residues" evidence="1">
    <location>
        <begin position="130"/>
        <end position="146"/>
    </location>
</feature>
<evidence type="ECO:0000313" key="3">
    <source>
        <dbReference type="Proteomes" id="UP000327493"/>
    </source>
</evidence>
<name>A0A5J5CM59_9PERO</name>
<protein>
    <submittedName>
        <fullName evidence="2">Uncharacterized protein</fullName>
    </submittedName>
</protein>
<keyword evidence="3" id="KW-1185">Reference proteome</keyword>
<gene>
    <name evidence="2" type="ORF">FQN60_002692</name>
</gene>
<proteinExistence type="predicted"/>
<dbReference type="Proteomes" id="UP000327493">
    <property type="component" value="Chromosome 21"/>
</dbReference>
<accession>A0A5J5CM59</accession>